<sequence>MPTFIPSNNILQEKRRRRHQRKRQREKEAERRRNCRLEPIQKQRTHILIIKADESDEEKRERDVTQQMSEMSMDIDMACDTNRDSVGTNETSEMEETDKQNNNNTSCDKDDVKSIISEEEEYEIDYSRWKEECCLKQLYPAIYEEEYEHLRILERVAALFIFCLGVRGTQRIGPTGFRTFARYCVNVFLFLIRRCRLNRKGITNAAIDILYIDLQRRWDHMNPERTSGIYIFISGLCFQGFLDACIEIARRRFYADLKYEMLNNLWTIVRPI</sequence>
<reference evidence="2 3" key="1">
    <citation type="submission" date="2022-12" db="EMBL/GenBank/DDBJ databases">
        <title>Chromosome-level genome of Tegillarca granosa.</title>
        <authorList>
            <person name="Kim J."/>
        </authorList>
    </citation>
    <scope>NUCLEOTIDE SEQUENCE [LARGE SCALE GENOMIC DNA]</scope>
    <source>
        <strain evidence="2">Teg-2019</strain>
        <tissue evidence="2">Adductor muscle</tissue>
    </source>
</reference>
<keyword evidence="3" id="KW-1185">Reference proteome</keyword>
<feature type="region of interest" description="Disordered" evidence="1">
    <location>
        <begin position="80"/>
        <end position="110"/>
    </location>
</feature>
<comment type="caution">
    <text evidence="2">The sequence shown here is derived from an EMBL/GenBank/DDBJ whole genome shotgun (WGS) entry which is preliminary data.</text>
</comment>
<accession>A0ABQ9E8L4</accession>
<organism evidence="2 3">
    <name type="scientific">Tegillarca granosa</name>
    <name type="common">Malaysian cockle</name>
    <name type="synonym">Anadara granosa</name>
    <dbReference type="NCBI Taxonomy" id="220873"/>
    <lineage>
        <taxon>Eukaryota</taxon>
        <taxon>Metazoa</taxon>
        <taxon>Spiralia</taxon>
        <taxon>Lophotrochozoa</taxon>
        <taxon>Mollusca</taxon>
        <taxon>Bivalvia</taxon>
        <taxon>Autobranchia</taxon>
        <taxon>Pteriomorphia</taxon>
        <taxon>Arcoida</taxon>
        <taxon>Arcoidea</taxon>
        <taxon>Arcidae</taxon>
        <taxon>Tegillarca</taxon>
    </lineage>
</organism>
<gene>
    <name evidence="2" type="ORF">KUTeg_021426</name>
</gene>
<evidence type="ECO:0000313" key="2">
    <source>
        <dbReference type="EMBL" id="KAJ8299907.1"/>
    </source>
</evidence>
<evidence type="ECO:0000313" key="3">
    <source>
        <dbReference type="Proteomes" id="UP001217089"/>
    </source>
</evidence>
<feature type="compositionally biased region" description="Basic residues" evidence="1">
    <location>
        <begin position="14"/>
        <end position="24"/>
    </location>
</feature>
<evidence type="ECO:0000256" key="1">
    <source>
        <dbReference type="SAM" id="MobiDB-lite"/>
    </source>
</evidence>
<dbReference type="EMBL" id="JARBDR010000919">
    <property type="protein sequence ID" value="KAJ8299907.1"/>
    <property type="molecule type" value="Genomic_DNA"/>
</dbReference>
<feature type="region of interest" description="Disordered" evidence="1">
    <location>
        <begin position="13"/>
        <end position="38"/>
    </location>
</feature>
<protein>
    <submittedName>
        <fullName evidence="2">Uncharacterized protein</fullName>
    </submittedName>
</protein>
<dbReference type="Proteomes" id="UP001217089">
    <property type="component" value="Unassembled WGS sequence"/>
</dbReference>
<proteinExistence type="predicted"/>
<name>A0ABQ9E8L4_TEGGR</name>
<feature type="compositionally biased region" description="Basic and acidic residues" evidence="1">
    <location>
        <begin position="25"/>
        <end position="38"/>
    </location>
</feature>